<dbReference type="Proteomes" id="UP000279833">
    <property type="component" value="Unassembled WGS sequence"/>
</dbReference>
<protein>
    <submittedName>
        <fullName evidence="3">Peptidase A2 domain-containing protein</fullName>
    </submittedName>
</protein>
<gene>
    <name evidence="1" type="ORF">SCUD_LOCUS13313</name>
</gene>
<dbReference type="EMBL" id="UZAK01035778">
    <property type="protein sequence ID" value="VDP52184.1"/>
    <property type="molecule type" value="Genomic_DNA"/>
</dbReference>
<name>A0A183KE70_9TREM</name>
<dbReference type="WBParaSite" id="SCUD_0001331601-mRNA-1">
    <property type="protein sequence ID" value="SCUD_0001331601-mRNA-1"/>
    <property type="gene ID" value="SCUD_0001331601"/>
</dbReference>
<proteinExistence type="predicted"/>
<evidence type="ECO:0000313" key="3">
    <source>
        <dbReference type="WBParaSite" id="SCUD_0001331601-mRNA-1"/>
    </source>
</evidence>
<reference evidence="1 2" key="2">
    <citation type="submission" date="2018-11" db="EMBL/GenBank/DDBJ databases">
        <authorList>
            <consortium name="Pathogen Informatics"/>
        </authorList>
    </citation>
    <scope>NUCLEOTIDE SEQUENCE [LARGE SCALE GENOMIC DNA]</scope>
    <source>
        <strain evidence="1">Dakar</strain>
        <strain evidence="2">Dakar, Senegal</strain>
    </source>
</reference>
<evidence type="ECO:0000313" key="1">
    <source>
        <dbReference type="EMBL" id="VDP52184.1"/>
    </source>
</evidence>
<sequence length="226" mass="25775">MQKIRVDQPPPYLPERFKHLDTDQEIDPRFQFKFNNNNVKKFRVKFTGINIPSLERELLRMPNCSFQDAGTACNNYEAVNELDIQSMKISNTLLSRRGELQSQGQSKLRSFNSDSYLRVNMEGVSTRNYKGNHEVMLIFKKRLYTSLGSFHDFILDTGSIESIVSFKNLKSSDPNVVVRPTEVSILGITGHRLPIRGCCELLIRNDNSSYIPCEFSVSETGLSVLG</sequence>
<evidence type="ECO:0000313" key="2">
    <source>
        <dbReference type="Proteomes" id="UP000279833"/>
    </source>
</evidence>
<keyword evidence="2" id="KW-1185">Reference proteome</keyword>
<reference evidence="3" key="1">
    <citation type="submission" date="2016-06" db="UniProtKB">
        <authorList>
            <consortium name="WormBaseParasite"/>
        </authorList>
    </citation>
    <scope>IDENTIFICATION</scope>
</reference>
<organism evidence="3">
    <name type="scientific">Schistosoma curassoni</name>
    <dbReference type="NCBI Taxonomy" id="6186"/>
    <lineage>
        <taxon>Eukaryota</taxon>
        <taxon>Metazoa</taxon>
        <taxon>Spiralia</taxon>
        <taxon>Lophotrochozoa</taxon>
        <taxon>Platyhelminthes</taxon>
        <taxon>Trematoda</taxon>
        <taxon>Digenea</taxon>
        <taxon>Strigeidida</taxon>
        <taxon>Schistosomatoidea</taxon>
        <taxon>Schistosomatidae</taxon>
        <taxon>Schistosoma</taxon>
    </lineage>
</organism>
<dbReference type="AlphaFoldDB" id="A0A183KE70"/>
<accession>A0A183KE70</accession>